<evidence type="ECO:0000313" key="3">
    <source>
        <dbReference type="EMBL" id="OAH30407.1"/>
    </source>
</evidence>
<feature type="compositionally biased region" description="Basic and acidic residues" evidence="1">
    <location>
        <begin position="1"/>
        <end position="17"/>
    </location>
</feature>
<feature type="transmembrane region" description="Helical" evidence="2">
    <location>
        <begin position="460"/>
        <end position="486"/>
    </location>
</feature>
<dbReference type="EMBL" id="LSTQ01000008">
    <property type="protein sequence ID" value="OAH30407.1"/>
    <property type="molecule type" value="Genomic_DNA"/>
</dbReference>
<keyword evidence="2" id="KW-0472">Membrane</keyword>
<feature type="transmembrane region" description="Helical" evidence="2">
    <location>
        <begin position="76"/>
        <end position="94"/>
    </location>
</feature>
<name>A0A177INE6_9CORY</name>
<evidence type="ECO:0000256" key="2">
    <source>
        <dbReference type="SAM" id="Phobius"/>
    </source>
</evidence>
<dbReference type="RefSeq" id="WP_066838653.1">
    <property type="nucleotide sequence ID" value="NZ_CAJUDP010000008.1"/>
</dbReference>
<keyword evidence="2" id="KW-1133">Transmembrane helix</keyword>
<accession>A0A177INE6</accession>
<gene>
    <name evidence="3" type="ORF">AYJ05_06610</name>
</gene>
<organism evidence="3 4">
    <name type="scientific">Corynebacterium stationis</name>
    <dbReference type="NCBI Taxonomy" id="1705"/>
    <lineage>
        <taxon>Bacteria</taxon>
        <taxon>Bacillati</taxon>
        <taxon>Actinomycetota</taxon>
        <taxon>Actinomycetes</taxon>
        <taxon>Mycobacteriales</taxon>
        <taxon>Corynebacteriaceae</taxon>
        <taxon>Corynebacterium</taxon>
    </lineage>
</organism>
<keyword evidence="2" id="KW-0812">Transmembrane</keyword>
<evidence type="ECO:0000313" key="4">
    <source>
        <dbReference type="Proteomes" id="UP000076947"/>
    </source>
</evidence>
<reference evidence="4" key="1">
    <citation type="submission" date="2016-02" db="EMBL/GenBank/DDBJ databases">
        <authorList>
            <person name="Kaur G."/>
            <person name="Nair G.R."/>
            <person name="Mayilraj S."/>
        </authorList>
    </citation>
    <scope>NUCLEOTIDE SEQUENCE [LARGE SCALE GENOMIC DNA]</scope>
    <source>
        <strain evidence="4">GA-15</strain>
    </source>
</reference>
<comment type="caution">
    <text evidence="3">The sequence shown here is derived from an EMBL/GenBank/DDBJ whole genome shotgun (WGS) entry which is preliminary data.</text>
</comment>
<feature type="transmembrane region" description="Helical" evidence="2">
    <location>
        <begin position="282"/>
        <end position="302"/>
    </location>
</feature>
<feature type="transmembrane region" description="Helical" evidence="2">
    <location>
        <begin position="250"/>
        <end position="270"/>
    </location>
</feature>
<feature type="region of interest" description="Disordered" evidence="1">
    <location>
        <begin position="1"/>
        <end position="40"/>
    </location>
</feature>
<evidence type="ECO:0008006" key="5">
    <source>
        <dbReference type="Google" id="ProtNLM"/>
    </source>
</evidence>
<dbReference type="STRING" id="1705.CA21670_11015"/>
<dbReference type="Proteomes" id="UP000076947">
    <property type="component" value="Unassembled WGS sequence"/>
</dbReference>
<evidence type="ECO:0000256" key="1">
    <source>
        <dbReference type="SAM" id="MobiDB-lite"/>
    </source>
</evidence>
<dbReference type="AlphaFoldDB" id="A0A177INE6"/>
<proteinExistence type="predicted"/>
<protein>
    <recommendedName>
        <fullName evidence="5">Phenol hydroxylase</fullName>
    </recommendedName>
</protein>
<keyword evidence="4" id="KW-1185">Reference proteome</keyword>
<sequence>MTGHRDAQRDVQLKDEDFPSPESTDPGSHDHWLDEVTEPSNPVFNPATQFALSTFSGPVRLLRRIWNFMTTTPGRMFAITVALSVALAAAGVSMSNSSAERQDDLDRLLTITEPTANAAHNLYTSLSLADTVASTGFVQGGVESSQSRQKYNEAIDRAAVAATQAVQGAGTADHEIRQLVQFIQRELPVYTGMVENARANHRMSNAVSAAYMSNASAIMREEILPAASRLYSITSSRVADEQRSLTSPQWVPLSGLFAAVFFLLLAQWWLWRVTRRRLNRGFVTATSLMTLAIFWVSIANIATWSAGSQAFEEASSPWSSLTTSRIAAQQARTTETLALVRRDSEDQSVSFVQVESSIREALDEFEATTPASTEPDDLTSTQLAINSAREALDAWSVSHEEFVSALRSGRYDDALHIATAANPDPGEEATAASAFNSLDNALTKLIADSRETMRAYILEGLAAMTFVASAVMMLTVLALFAVWLGIRPRLQEYL</sequence>